<name>A0A0P4YB24_9CRUS</name>
<reference evidence="3 4" key="3">
    <citation type="submission" date="2016-03" db="EMBL/GenBank/DDBJ databases">
        <title>EvidentialGene: Evidence-directed Construction of Genes on Genomes.</title>
        <authorList>
            <person name="Gilbert D.G."/>
            <person name="Choi J.-H."/>
            <person name="Mockaitis K."/>
            <person name="Colbourne J."/>
            <person name="Pfrender M."/>
        </authorList>
    </citation>
    <scope>NUCLEOTIDE SEQUENCE [LARGE SCALE GENOMIC DNA]</scope>
    <source>
        <strain evidence="3 4">Xinb3</strain>
        <tissue evidence="3">Complete organism</tissue>
    </source>
</reference>
<reference evidence="2" key="2">
    <citation type="submission" date="2015-10" db="EMBL/GenBank/DDBJ databases">
        <authorList>
            <person name="Gilbert D.G."/>
        </authorList>
    </citation>
    <scope>NUCLEOTIDE SEQUENCE</scope>
</reference>
<dbReference type="AlphaFoldDB" id="A0A0P4YB24"/>
<gene>
    <name evidence="3" type="ORF">APZ42_026986</name>
</gene>
<dbReference type="OrthoDB" id="6433824at2759"/>
<dbReference type="Proteomes" id="UP000076858">
    <property type="component" value="Unassembled WGS sequence"/>
</dbReference>
<dbReference type="GO" id="GO:0051308">
    <property type="term" value="P:male meiosis chromosome separation"/>
    <property type="evidence" value="ECO:0007669"/>
    <property type="project" value="TreeGrafter"/>
</dbReference>
<evidence type="ECO:0000313" key="3">
    <source>
        <dbReference type="EMBL" id="KZS08962.1"/>
    </source>
</evidence>
<dbReference type="EMBL" id="GDIP01230109">
    <property type="protein sequence ID" value="JAI93292.1"/>
    <property type="molecule type" value="Transcribed_RNA"/>
</dbReference>
<accession>A0A0P4YB24</accession>
<reference evidence="2" key="1">
    <citation type="submission" date="2015-10" db="EMBL/GenBank/DDBJ databases">
        <title>Daphnia magna gene sets from two clonal populations assembled and annotated with EvidentialGene.</title>
        <authorList>
            <person name="Gilbert D."/>
            <person name="Podicheti R."/>
            <person name="Orsini L."/>
            <person name="Colbourne J."/>
            <person name="Pfrender M."/>
        </authorList>
    </citation>
    <scope>NUCLEOTIDE SEQUENCE</scope>
</reference>
<dbReference type="GO" id="GO:0007127">
    <property type="term" value="P:meiosis I"/>
    <property type="evidence" value="ECO:0007669"/>
    <property type="project" value="InterPro"/>
</dbReference>
<dbReference type="PANTHER" id="PTHR28642:SF1">
    <property type="entry name" value="MEIOSIS 1 ARREST PROTEIN"/>
    <property type="match status" value="1"/>
</dbReference>
<dbReference type="GO" id="GO:0007283">
    <property type="term" value="P:spermatogenesis"/>
    <property type="evidence" value="ECO:0007669"/>
    <property type="project" value="InterPro"/>
</dbReference>
<protein>
    <submittedName>
        <fullName evidence="2">Uncharacterized protein</fullName>
    </submittedName>
</protein>
<proteinExistence type="predicted"/>
<keyword evidence="4" id="KW-1185">Reference proteome</keyword>
<dbReference type="PANTHER" id="PTHR28642">
    <property type="entry name" value="MEIOSIS 1 ARREST PROTEIN"/>
    <property type="match status" value="1"/>
</dbReference>
<feature type="region of interest" description="Disordered" evidence="1">
    <location>
        <begin position="417"/>
        <end position="438"/>
    </location>
</feature>
<organism evidence="2">
    <name type="scientific">Daphnia magna</name>
    <dbReference type="NCBI Taxonomy" id="35525"/>
    <lineage>
        <taxon>Eukaryota</taxon>
        <taxon>Metazoa</taxon>
        <taxon>Ecdysozoa</taxon>
        <taxon>Arthropoda</taxon>
        <taxon>Crustacea</taxon>
        <taxon>Branchiopoda</taxon>
        <taxon>Diplostraca</taxon>
        <taxon>Cladocera</taxon>
        <taxon>Anomopoda</taxon>
        <taxon>Daphniidae</taxon>
        <taxon>Daphnia</taxon>
    </lineage>
</organism>
<dbReference type="EMBL" id="LRGB01002140">
    <property type="protein sequence ID" value="KZS08962.1"/>
    <property type="molecule type" value="Genomic_DNA"/>
</dbReference>
<evidence type="ECO:0000313" key="2">
    <source>
        <dbReference type="EMBL" id="JAI93292.1"/>
    </source>
</evidence>
<evidence type="ECO:0000313" key="4">
    <source>
        <dbReference type="Proteomes" id="UP000076858"/>
    </source>
</evidence>
<dbReference type="InterPro" id="IPR033587">
    <property type="entry name" value="M1AP"/>
</dbReference>
<evidence type="ECO:0000256" key="1">
    <source>
        <dbReference type="SAM" id="MobiDB-lite"/>
    </source>
</evidence>
<feature type="compositionally biased region" description="Basic residues" evidence="1">
    <location>
        <begin position="421"/>
        <end position="438"/>
    </location>
</feature>
<sequence>MQTARAVVFDIRGEGNNDLSFSSSAEALYEVSLLAHAGSCSNFSFLSVVLMGEKGFELLLDMHSLIELDITFRRSFGKLKQLLKISNQNAIYTSKKPIESILSDLVKQFKEKCGYCIASTQLEIIIVTKTAREKILVELEAFLANVECSQLNAVEIIHLASTDASVQSETIQESRPKLVWHALGEEGDVEFFFKSWLTRKRKNWNLEMTDSNGRCEWTTRIDIEDLVYDLKGWPYRISADRCESNGIGMFDDGNIKTLGILKWLRSDGVPAWLMHGMPRRLLPASDMAHDEVASKINNEQFSSLSRWLAKETLVALAMLVPAKHAIDYFILTPGSDGSLLMRSIAPQELILPSSTCSPVVDPQETDSELFTLKEKCFEEIHSAYLQLPAHSFSPTGQSSVVETVEFHALTNIQMTGTKPKVNARGRGKSVSKPVRKST</sequence>